<dbReference type="Proteomes" id="UP000245802">
    <property type="component" value="Chromosome"/>
</dbReference>
<name>A0A2Z3GZL9_9BACT</name>
<dbReference type="AlphaFoldDB" id="A0A2Z3GZL9"/>
<gene>
    <name evidence="1" type="ORF">C1280_19230</name>
</gene>
<protein>
    <submittedName>
        <fullName evidence="1">Uncharacterized protein</fullName>
    </submittedName>
</protein>
<reference evidence="1 2" key="1">
    <citation type="submission" date="2018-01" db="EMBL/GenBank/DDBJ databases">
        <title>G. obscuriglobus.</title>
        <authorList>
            <person name="Franke J."/>
            <person name="Blomberg W."/>
            <person name="Selmecki A."/>
        </authorList>
    </citation>
    <scope>NUCLEOTIDE SEQUENCE [LARGE SCALE GENOMIC DNA]</scope>
    <source>
        <strain evidence="1 2">DSM 5831</strain>
    </source>
</reference>
<dbReference type="KEGG" id="gog:C1280_19230"/>
<accession>A0A2Z3GZL9</accession>
<dbReference type="EMBL" id="CP025958">
    <property type="protein sequence ID" value="AWM38908.1"/>
    <property type="molecule type" value="Genomic_DNA"/>
</dbReference>
<organism evidence="1 2">
    <name type="scientific">Gemmata obscuriglobus</name>
    <dbReference type="NCBI Taxonomy" id="114"/>
    <lineage>
        <taxon>Bacteria</taxon>
        <taxon>Pseudomonadati</taxon>
        <taxon>Planctomycetota</taxon>
        <taxon>Planctomycetia</taxon>
        <taxon>Gemmatales</taxon>
        <taxon>Gemmataceae</taxon>
        <taxon>Gemmata</taxon>
    </lineage>
</organism>
<evidence type="ECO:0000313" key="1">
    <source>
        <dbReference type="EMBL" id="AWM38908.1"/>
    </source>
</evidence>
<sequence>MKLYIRTQAAGERREHVQFDECYEVRSQAEWRAHIEAVGANIITSVLKPDEHRFQIRGKHLYTKSHPHETHYTYDSELHASYREAAKKLARRLEPVLHGTRRCLVYLPLRGALPIWRAVRVHLSADARARCEEYHAVTSSFVAYPEGLNIRGPGVRASGRYANILELRRLRDWCIRSMGFDHLLYVDEIISGGMMRGHVNEMMDLGVTSLLPVTVAALADSFGTRSKANGYLNGLAATGKIHAFLWEGCHTLVSEDQKFTLGTHFVDHAFGPHVVPVLTDQLSWFDEKARFDLDVVGAVEPFAPVDDERL</sequence>
<evidence type="ECO:0000313" key="2">
    <source>
        <dbReference type="Proteomes" id="UP000245802"/>
    </source>
</evidence>
<proteinExistence type="predicted"/>
<keyword evidence="2" id="KW-1185">Reference proteome</keyword>